<dbReference type="PANTHER" id="PTHR38340:SF1">
    <property type="entry name" value="S-LAYER PROTEIN"/>
    <property type="match status" value="1"/>
</dbReference>
<dbReference type="PRINTS" id="PR00313">
    <property type="entry name" value="CABNDNGRPT"/>
</dbReference>
<evidence type="ECO:0000256" key="2">
    <source>
        <dbReference type="ARBA" id="ARBA00022525"/>
    </source>
</evidence>
<evidence type="ECO:0000256" key="1">
    <source>
        <dbReference type="ARBA" id="ARBA00004613"/>
    </source>
</evidence>
<sequence>MAVLNGDAFDNMLIGSAADDILYGLDGNDTLNGGAGDDLLFGGDGDDILHFGNGDDILKGGSGSDIFQLWGDAENTHTLITDFTEDDRLSLRTTDCYNADCPDFSRKPHQQTMEDHQCVAWGPCGVFALPHGRHGSDAHENVGSI</sequence>
<gene>
    <name evidence="3" type="ORF">SAMN05421580_105224</name>
</gene>
<dbReference type="STRING" id="453582.SAMN05421580_105224"/>
<name>A0A1N7MAK3_9RHOB</name>
<dbReference type="Pfam" id="PF00353">
    <property type="entry name" value="HemolysinCabind"/>
    <property type="match status" value="1"/>
</dbReference>
<dbReference type="InterPro" id="IPR018511">
    <property type="entry name" value="Hemolysin-typ_Ca-bd_CS"/>
</dbReference>
<dbReference type="EMBL" id="FTOG01000005">
    <property type="protein sequence ID" value="SIS83083.1"/>
    <property type="molecule type" value="Genomic_DNA"/>
</dbReference>
<proteinExistence type="predicted"/>
<organism evidence="3 4">
    <name type="scientific">Rhodobacter aestuarii</name>
    <dbReference type="NCBI Taxonomy" id="453582"/>
    <lineage>
        <taxon>Bacteria</taxon>
        <taxon>Pseudomonadati</taxon>
        <taxon>Pseudomonadota</taxon>
        <taxon>Alphaproteobacteria</taxon>
        <taxon>Rhodobacterales</taxon>
        <taxon>Rhodobacter group</taxon>
        <taxon>Rhodobacter</taxon>
    </lineage>
</organism>
<dbReference type="InterPro" id="IPR001343">
    <property type="entry name" value="Hemolysn_Ca-bd"/>
</dbReference>
<dbReference type="InterPro" id="IPR011049">
    <property type="entry name" value="Serralysin-like_metalloprot_C"/>
</dbReference>
<evidence type="ECO:0000313" key="4">
    <source>
        <dbReference type="Proteomes" id="UP000186221"/>
    </source>
</evidence>
<dbReference type="SUPFAM" id="SSF51120">
    <property type="entry name" value="beta-Roll"/>
    <property type="match status" value="1"/>
</dbReference>
<accession>A0A1N7MAK3</accession>
<keyword evidence="2" id="KW-0964">Secreted</keyword>
<dbReference type="PANTHER" id="PTHR38340">
    <property type="entry name" value="S-LAYER PROTEIN"/>
    <property type="match status" value="1"/>
</dbReference>
<reference evidence="4" key="1">
    <citation type="submission" date="2017-01" db="EMBL/GenBank/DDBJ databases">
        <authorList>
            <person name="Varghese N."/>
            <person name="Submissions S."/>
        </authorList>
    </citation>
    <scope>NUCLEOTIDE SEQUENCE [LARGE SCALE GENOMIC DNA]</scope>
    <source>
        <strain evidence="4">DSM 19945</strain>
    </source>
</reference>
<dbReference type="AlphaFoldDB" id="A0A1N7MAK3"/>
<keyword evidence="4" id="KW-1185">Reference proteome</keyword>
<protein>
    <submittedName>
        <fullName evidence="3">Hemolysin-type calcium-binding repeat-containing protein</fullName>
    </submittedName>
</protein>
<dbReference type="GO" id="GO:0005576">
    <property type="term" value="C:extracellular region"/>
    <property type="evidence" value="ECO:0007669"/>
    <property type="project" value="UniProtKB-SubCell"/>
</dbReference>
<dbReference type="PROSITE" id="PS00330">
    <property type="entry name" value="HEMOLYSIN_CALCIUM"/>
    <property type="match status" value="2"/>
</dbReference>
<dbReference type="GO" id="GO:0005509">
    <property type="term" value="F:calcium ion binding"/>
    <property type="evidence" value="ECO:0007669"/>
    <property type="project" value="InterPro"/>
</dbReference>
<dbReference type="InterPro" id="IPR050557">
    <property type="entry name" value="RTX_toxin/Mannuronan_C5-epim"/>
</dbReference>
<dbReference type="Gene3D" id="2.150.10.10">
    <property type="entry name" value="Serralysin-like metalloprotease, C-terminal"/>
    <property type="match status" value="2"/>
</dbReference>
<evidence type="ECO:0000313" key="3">
    <source>
        <dbReference type="EMBL" id="SIS83083.1"/>
    </source>
</evidence>
<comment type="subcellular location">
    <subcellularLocation>
        <location evidence="1">Secreted</location>
    </subcellularLocation>
</comment>
<dbReference type="Proteomes" id="UP000186221">
    <property type="component" value="Unassembled WGS sequence"/>
</dbReference>
<dbReference type="RefSeq" id="WP_076484726.1">
    <property type="nucleotide sequence ID" value="NZ_FTOG01000005.1"/>
</dbReference>